<dbReference type="AlphaFoldDB" id="A0A1R0H1F6"/>
<keyword evidence="1" id="KW-0732">Signal</keyword>
<dbReference type="EMBL" id="LSSL01001149">
    <property type="protein sequence ID" value="OLY82969.1"/>
    <property type="molecule type" value="Genomic_DNA"/>
</dbReference>
<evidence type="ECO:0000256" key="1">
    <source>
        <dbReference type="SAM" id="SignalP"/>
    </source>
</evidence>
<protein>
    <submittedName>
        <fullName evidence="2">Uncharacterized protein</fullName>
    </submittedName>
</protein>
<evidence type="ECO:0000313" key="2">
    <source>
        <dbReference type="EMBL" id="OLY82969.1"/>
    </source>
</evidence>
<accession>A0A1R0H1F6</accession>
<gene>
    <name evidence="2" type="ORF">AYI68_g2903</name>
</gene>
<name>A0A1R0H1F6_9FUNG</name>
<sequence length="356" mass="40819">MNLSLLKLTVSLVLGNGIIYCRGFVEGFYSPEDSESSKFYGGNKRFGQYYGPSYQSEFYPGNIRQTQSGPEYFQNWNPVQKQVHFGQQISVQQHYSRPVANQNGYPKKIGEMDQSEEFGTKDSFYKEDGSDHNPINKEKRQQNIIGNKLNPKNIAINRGVINPRITNMSKIKQNPDVTEKSLGELFEKIYGSFEDLGYFLSNKMCFINSAYNDFKFGDLRSNTKKLHNNIIEAEEIFGSLLSKFIYNTEESKTISEALGAIISAHYEITNLIPKYENAPDSYSDIDLDQSDEDRVNNCAVYFEVFKFGKHGKLNSRNDIIKLAIYESERVKKLLFSTTNKVRKAEQILLSKFTPNK</sequence>
<reference evidence="2 3" key="1">
    <citation type="journal article" date="2016" name="Mol. Biol. Evol.">
        <title>Genome-Wide Survey of Gut Fungi (Harpellales) Reveals the First Horizontally Transferred Ubiquitin Gene from a Mosquito Host.</title>
        <authorList>
            <person name="Wang Y."/>
            <person name="White M.M."/>
            <person name="Kvist S."/>
            <person name="Moncalvo J.M."/>
        </authorList>
    </citation>
    <scope>NUCLEOTIDE SEQUENCE [LARGE SCALE GENOMIC DNA]</scope>
    <source>
        <strain evidence="2 3">ALG-7-W6</strain>
    </source>
</reference>
<organism evidence="2 3">
    <name type="scientific">Smittium mucronatum</name>
    <dbReference type="NCBI Taxonomy" id="133383"/>
    <lineage>
        <taxon>Eukaryota</taxon>
        <taxon>Fungi</taxon>
        <taxon>Fungi incertae sedis</taxon>
        <taxon>Zoopagomycota</taxon>
        <taxon>Kickxellomycotina</taxon>
        <taxon>Harpellomycetes</taxon>
        <taxon>Harpellales</taxon>
        <taxon>Legeriomycetaceae</taxon>
        <taxon>Smittium</taxon>
    </lineage>
</organism>
<feature type="signal peptide" evidence="1">
    <location>
        <begin position="1"/>
        <end position="23"/>
    </location>
</feature>
<evidence type="ECO:0000313" key="3">
    <source>
        <dbReference type="Proteomes" id="UP000187455"/>
    </source>
</evidence>
<feature type="chain" id="PRO_5013339830" evidence="1">
    <location>
        <begin position="24"/>
        <end position="356"/>
    </location>
</feature>
<comment type="caution">
    <text evidence="2">The sequence shown here is derived from an EMBL/GenBank/DDBJ whole genome shotgun (WGS) entry which is preliminary data.</text>
</comment>
<keyword evidence="3" id="KW-1185">Reference proteome</keyword>
<proteinExistence type="predicted"/>
<dbReference type="Proteomes" id="UP000187455">
    <property type="component" value="Unassembled WGS sequence"/>
</dbReference>